<dbReference type="AlphaFoldDB" id="A0A165ZWB8"/>
<gene>
    <name evidence="2" type="ORF">FIBSPDRAFT_872023</name>
</gene>
<sequence length="541" mass="58238">MAFGSTLRKIVNCFKKKAPSPATELIPSVSQTYVLDMQTAFRQSAECHVECDVSGDKFSGTFRHSFGIDQPQVAFVAAVSHPVPALVSAPSWISDIWRHSASFDTASIYSQLSSPLTSASLCAFDDYPAYSLATSVASDKTFEDAIEYTNAITESASSPPTIQIHAQHAAEATKKIASTATASDSTITISTSVSFRLWQRAMLADMAMARLGDDPNAVPSDTPARFKGVDRSRPAQAPKAPRQAVVALSTSESEDKWLGAEGARVAHARLGDEPNAERADMPLRFPSAHPILVACRKTIEAHIAQTHKEASMLEEYAEELKLSRARNNVYEETDISAALFAALSEVQEHVDIGSGLAILDEHFEPSDEAQACDSLAAEEPVMPLQKPKKQVRFADTLEQVRFIDARIIVPSANKYPLRKTVVRPAVHRAPVAGPSKVPCAGGISGPIERQTRIPQRAPGKENITATKIAAPKGTVMAQRRPAPSVLNNKMTPTNPMKPTKPSPFKITAPKSAPAQRPSPPSTPPSKGARKAIPASRGRFLP</sequence>
<proteinExistence type="predicted"/>
<feature type="region of interest" description="Disordered" evidence="1">
    <location>
        <begin position="214"/>
        <end position="243"/>
    </location>
</feature>
<evidence type="ECO:0000313" key="2">
    <source>
        <dbReference type="EMBL" id="KZP10999.1"/>
    </source>
</evidence>
<feature type="compositionally biased region" description="Low complexity" evidence="1">
    <location>
        <begin position="487"/>
        <end position="499"/>
    </location>
</feature>
<dbReference type="EMBL" id="KV417670">
    <property type="protein sequence ID" value="KZP10999.1"/>
    <property type="molecule type" value="Genomic_DNA"/>
</dbReference>
<accession>A0A165ZWB8</accession>
<organism evidence="2 3">
    <name type="scientific">Athelia psychrophila</name>
    <dbReference type="NCBI Taxonomy" id="1759441"/>
    <lineage>
        <taxon>Eukaryota</taxon>
        <taxon>Fungi</taxon>
        <taxon>Dikarya</taxon>
        <taxon>Basidiomycota</taxon>
        <taxon>Agaricomycotina</taxon>
        <taxon>Agaricomycetes</taxon>
        <taxon>Agaricomycetidae</taxon>
        <taxon>Atheliales</taxon>
        <taxon>Atheliaceae</taxon>
        <taxon>Athelia</taxon>
    </lineage>
</organism>
<feature type="compositionally biased region" description="Low complexity" evidence="1">
    <location>
        <begin position="234"/>
        <end position="243"/>
    </location>
</feature>
<evidence type="ECO:0000313" key="3">
    <source>
        <dbReference type="Proteomes" id="UP000076532"/>
    </source>
</evidence>
<reference evidence="2 3" key="1">
    <citation type="journal article" date="2016" name="Mol. Biol. Evol.">
        <title>Comparative Genomics of Early-Diverging Mushroom-Forming Fungi Provides Insights into the Origins of Lignocellulose Decay Capabilities.</title>
        <authorList>
            <person name="Nagy L.G."/>
            <person name="Riley R."/>
            <person name="Tritt A."/>
            <person name="Adam C."/>
            <person name="Daum C."/>
            <person name="Floudas D."/>
            <person name="Sun H."/>
            <person name="Yadav J.S."/>
            <person name="Pangilinan J."/>
            <person name="Larsson K.H."/>
            <person name="Matsuura K."/>
            <person name="Barry K."/>
            <person name="Labutti K."/>
            <person name="Kuo R."/>
            <person name="Ohm R.A."/>
            <person name="Bhattacharya S.S."/>
            <person name="Shirouzu T."/>
            <person name="Yoshinaga Y."/>
            <person name="Martin F.M."/>
            <person name="Grigoriev I.V."/>
            <person name="Hibbett D.S."/>
        </authorList>
    </citation>
    <scope>NUCLEOTIDE SEQUENCE [LARGE SCALE GENOMIC DNA]</scope>
    <source>
        <strain evidence="2 3">CBS 109695</strain>
    </source>
</reference>
<evidence type="ECO:0000256" key="1">
    <source>
        <dbReference type="SAM" id="MobiDB-lite"/>
    </source>
</evidence>
<dbReference type="Proteomes" id="UP000076532">
    <property type="component" value="Unassembled WGS sequence"/>
</dbReference>
<name>A0A165ZWB8_9AGAM</name>
<feature type="region of interest" description="Disordered" evidence="1">
    <location>
        <begin position="473"/>
        <end position="541"/>
    </location>
</feature>
<keyword evidence="3" id="KW-1185">Reference proteome</keyword>
<protein>
    <submittedName>
        <fullName evidence="2">Uncharacterized protein</fullName>
    </submittedName>
</protein>